<feature type="domain" description="TUG ubiquitin-like" evidence="3">
    <location>
        <begin position="79"/>
        <end position="140"/>
    </location>
</feature>
<dbReference type="InterPro" id="IPR021569">
    <property type="entry name" value="TUG-UBL1"/>
</dbReference>
<protein>
    <recommendedName>
        <fullName evidence="3">TUG ubiquitin-like domain-containing protein</fullName>
    </recommendedName>
</protein>
<organism evidence="4 5">
    <name type="scientific">Candida albicans P78048</name>
    <dbReference type="NCBI Taxonomy" id="1094989"/>
    <lineage>
        <taxon>Eukaryota</taxon>
        <taxon>Fungi</taxon>
        <taxon>Dikarya</taxon>
        <taxon>Ascomycota</taxon>
        <taxon>Saccharomycotina</taxon>
        <taxon>Pichiomycetes</taxon>
        <taxon>Debaryomycetaceae</taxon>
        <taxon>Candida/Lodderomyces clade</taxon>
        <taxon>Candida</taxon>
    </lineage>
</organism>
<dbReference type="SUPFAM" id="SSF54236">
    <property type="entry name" value="Ubiquitin-like"/>
    <property type="match status" value="1"/>
</dbReference>
<feature type="region of interest" description="Disordered" evidence="2">
    <location>
        <begin position="320"/>
        <end position="348"/>
    </location>
</feature>
<feature type="compositionally biased region" description="Basic and acidic residues" evidence="2">
    <location>
        <begin position="537"/>
        <end position="552"/>
    </location>
</feature>
<name>A0AB34PW42_CANAX</name>
<dbReference type="Pfam" id="PF11470">
    <property type="entry name" value="TUG-UBL1"/>
    <property type="match status" value="1"/>
</dbReference>
<feature type="coiled-coil region" evidence="1">
    <location>
        <begin position="269"/>
        <end position="305"/>
    </location>
</feature>
<dbReference type="GO" id="GO:0005737">
    <property type="term" value="C:cytoplasm"/>
    <property type="evidence" value="ECO:0007669"/>
    <property type="project" value="TreeGrafter"/>
</dbReference>
<dbReference type="PANTHER" id="PTHR46467:SF1">
    <property type="entry name" value="TETHER CONTAINING UBX DOMAIN FOR GLUT4"/>
    <property type="match status" value="1"/>
</dbReference>
<dbReference type="GO" id="GO:0005634">
    <property type="term" value="C:nucleus"/>
    <property type="evidence" value="ECO:0007669"/>
    <property type="project" value="TreeGrafter"/>
</dbReference>
<dbReference type="AlphaFoldDB" id="A0AB34PW42"/>
<evidence type="ECO:0000313" key="4">
    <source>
        <dbReference type="EMBL" id="KGR13963.1"/>
    </source>
</evidence>
<sequence length="583" mass="67513">MCSPTISHLLQVVSIGQDLNSLNFFSFVHTNYNRQFSILLLFVNDLPLNHYNPIFTTQFTMSSSSSPTINFFINYNQPLQGKKITVPKSTSINQLILQALTVYKIDPNNYEGQLYHNGKLLDGSLPIRLTNLLNNAKLNLKTIPKSNSSTNVDTTTNTGSANHHKINVKFINDDTGSSKVQKCSSGLNLIELIEKFNGDISRQSDLRIVNVIVESEKYRETTLESIVGKSNNVVVRLKYRKIDNDDNDRMVKEKQEEAIRLHIEQESIRKKKVHEQEKVEQSLKEQQQQQQQQQVQQQQQQQQDNKNVDAVEDAIIEDPKEDLPHEVSSSNERQAIQPKQENLSHPTIVQPQQYTFQEEEIKDTPQLYIPSNKQQALYENPDEDYELTLNQAKTYQNMIRDSAKRKPKSKGDKPISLPNKYQIRIKFPDASILQINFIENVHEIKFGNLIKKIDELLLPKFINIYNLKHGHPPFKTIDMSYSNNNEYLYNLPDFQQERIMLIWELQKPDLNLKGPYIKNDNLNIKQSEELPERVLERHRGELPSGTDNEKRVNTPRSNTTTTTTDNDSKSTKKPKVPKWFKMK</sequence>
<dbReference type="GO" id="GO:0006886">
    <property type="term" value="P:intracellular protein transport"/>
    <property type="evidence" value="ECO:0007669"/>
    <property type="project" value="TreeGrafter"/>
</dbReference>
<evidence type="ECO:0000256" key="1">
    <source>
        <dbReference type="SAM" id="Coils"/>
    </source>
</evidence>
<dbReference type="Proteomes" id="UP000030161">
    <property type="component" value="Unassembled WGS sequence"/>
</dbReference>
<keyword evidence="1" id="KW-0175">Coiled coil</keyword>
<reference evidence="4 5" key="1">
    <citation type="submission" date="2013-12" db="EMBL/GenBank/DDBJ databases">
        <title>The Genome Sequence of Candida albicans P78048.</title>
        <authorList>
            <consortium name="The Broad Institute Genome Sequencing Platform"/>
            <consortium name="The Broad Institute Genome Sequencing Center for Infectious Disease"/>
            <person name="Cuomo C."/>
            <person name="Bennett R."/>
            <person name="Hirakawa M."/>
            <person name="Noverr M."/>
            <person name="Mitchell A."/>
            <person name="Young S.K."/>
            <person name="Zeng Q."/>
            <person name="Gargeya S."/>
            <person name="Fitzgerald M."/>
            <person name="Abouelleil A."/>
            <person name="Alvarado L."/>
            <person name="Berlin A.M."/>
            <person name="Chapman S.B."/>
            <person name="Dewar J."/>
            <person name="Goldberg J."/>
            <person name="Griggs A."/>
            <person name="Gujja S."/>
            <person name="Hansen M."/>
            <person name="Howarth C."/>
            <person name="Imamovic A."/>
            <person name="Larimer J."/>
            <person name="McCowan C."/>
            <person name="Murphy C."/>
            <person name="Pearson M."/>
            <person name="Priest M."/>
            <person name="Roberts A."/>
            <person name="Saif S."/>
            <person name="Shea T."/>
            <person name="Sykes S."/>
            <person name="Wortman J."/>
            <person name="Nusbaum C."/>
            <person name="Birren B."/>
        </authorList>
    </citation>
    <scope>NUCLEOTIDE SEQUENCE [LARGE SCALE GENOMIC DNA]</scope>
    <source>
        <strain evidence="4 5">P78048</strain>
    </source>
</reference>
<dbReference type="GO" id="GO:0012506">
    <property type="term" value="C:vesicle membrane"/>
    <property type="evidence" value="ECO:0007669"/>
    <property type="project" value="TreeGrafter"/>
</dbReference>
<evidence type="ECO:0000259" key="3">
    <source>
        <dbReference type="Pfam" id="PF11470"/>
    </source>
</evidence>
<gene>
    <name evidence="4" type="ORF">MG3_02397</name>
</gene>
<accession>A0AB34PW42</accession>
<dbReference type="Gene3D" id="3.10.20.90">
    <property type="entry name" value="Phosphatidylinositol 3-kinase Catalytic Subunit, Chain A, domain 1"/>
    <property type="match status" value="1"/>
</dbReference>
<dbReference type="PANTHER" id="PTHR46467">
    <property type="entry name" value="TETHER CONTAINING UBX DOMAIN FOR GLUT4"/>
    <property type="match status" value="1"/>
</dbReference>
<evidence type="ECO:0000313" key="5">
    <source>
        <dbReference type="Proteomes" id="UP000030161"/>
    </source>
</evidence>
<feature type="compositionally biased region" description="Polar residues" evidence="2">
    <location>
        <begin position="327"/>
        <end position="348"/>
    </location>
</feature>
<feature type="region of interest" description="Disordered" evidence="2">
    <location>
        <begin position="537"/>
        <end position="583"/>
    </location>
</feature>
<comment type="caution">
    <text evidence="4">The sequence shown here is derived from an EMBL/GenBank/DDBJ whole genome shotgun (WGS) entry which is preliminary data.</text>
</comment>
<evidence type="ECO:0000256" key="2">
    <source>
        <dbReference type="SAM" id="MobiDB-lite"/>
    </source>
</evidence>
<feature type="compositionally biased region" description="Basic residues" evidence="2">
    <location>
        <begin position="571"/>
        <end position="583"/>
    </location>
</feature>
<proteinExistence type="predicted"/>
<dbReference type="InterPro" id="IPR029071">
    <property type="entry name" value="Ubiquitin-like_domsf"/>
</dbReference>
<dbReference type="EMBL" id="AJIX01000013">
    <property type="protein sequence ID" value="KGR13963.1"/>
    <property type="molecule type" value="Genomic_DNA"/>
</dbReference>